<name>A0A8H3GQ74_9AGAM</name>
<dbReference type="InterPro" id="IPR011009">
    <property type="entry name" value="Kinase-like_dom_sf"/>
</dbReference>
<accession>A0A8H3GQ74</accession>
<reference evidence="2" key="1">
    <citation type="submission" date="2021-01" db="EMBL/GenBank/DDBJ databases">
        <authorList>
            <person name="Kaushik A."/>
        </authorList>
    </citation>
    <scope>NUCLEOTIDE SEQUENCE</scope>
    <source>
        <strain evidence="2">AG1-1C</strain>
    </source>
</reference>
<dbReference type="SUPFAM" id="SSF56112">
    <property type="entry name" value="Protein kinase-like (PK-like)"/>
    <property type="match status" value="1"/>
</dbReference>
<organism evidence="2 3">
    <name type="scientific">Rhizoctonia solani</name>
    <dbReference type="NCBI Taxonomy" id="456999"/>
    <lineage>
        <taxon>Eukaryota</taxon>
        <taxon>Fungi</taxon>
        <taxon>Dikarya</taxon>
        <taxon>Basidiomycota</taxon>
        <taxon>Agaricomycotina</taxon>
        <taxon>Agaricomycetes</taxon>
        <taxon>Cantharellales</taxon>
        <taxon>Ceratobasidiaceae</taxon>
        <taxon>Rhizoctonia</taxon>
    </lineage>
</organism>
<evidence type="ECO:0000313" key="2">
    <source>
        <dbReference type="EMBL" id="CAE6461963.1"/>
    </source>
</evidence>
<proteinExistence type="predicted"/>
<dbReference type="InterPro" id="IPR000719">
    <property type="entry name" value="Prot_kinase_dom"/>
</dbReference>
<dbReference type="AlphaFoldDB" id="A0A8H3GQ74"/>
<comment type="caution">
    <text evidence="2">The sequence shown here is derived from an EMBL/GenBank/DDBJ whole genome shotgun (WGS) entry which is preliminary data.</text>
</comment>
<dbReference type="Proteomes" id="UP000663846">
    <property type="component" value="Unassembled WGS sequence"/>
</dbReference>
<feature type="domain" description="Protein kinase" evidence="1">
    <location>
        <begin position="1"/>
        <end position="124"/>
    </location>
</feature>
<dbReference type="EMBL" id="CAJMWS010000759">
    <property type="protein sequence ID" value="CAE6461963.1"/>
    <property type="molecule type" value="Genomic_DNA"/>
</dbReference>
<dbReference type="PROSITE" id="PS50011">
    <property type="entry name" value="PROTEIN_KINASE_DOM"/>
    <property type="match status" value="1"/>
</dbReference>
<dbReference type="GO" id="GO:0004672">
    <property type="term" value="F:protein kinase activity"/>
    <property type="evidence" value="ECO:0007669"/>
    <property type="project" value="InterPro"/>
</dbReference>
<dbReference type="GO" id="GO:0005524">
    <property type="term" value="F:ATP binding"/>
    <property type="evidence" value="ECO:0007669"/>
    <property type="project" value="InterPro"/>
</dbReference>
<evidence type="ECO:0000259" key="1">
    <source>
        <dbReference type="PROSITE" id="PS50011"/>
    </source>
</evidence>
<protein>
    <recommendedName>
        <fullName evidence="1">Protein kinase domain-containing protein</fullName>
    </recommendedName>
</protein>
<evidence type="ECO:0000313" key="3">
    <source>
        <dbReference type="Proteomes" id="UP000663846"/>
    </source>
</evidence>
<gene>
    <name evidence="2" type="ORF">RDB_LOCUS161179</name>
</gene>
<dbReference type="Gene3D" id="1.10.510.10">
    <property type="entry name" value="Transferase(Phosphotransferase) domain 1"/>
    <property type="match status" value="1"/>
</dbReference>
<sequence length="132" mass="14601">MSIRWAAPEILEEKSGFSYAADVYSLAMVRNSDFAPFSRTGANGRRVMQTFLEVISGLVPHNGVSDISVLRRVTEGARPARPQREIPTGDRRADALWALLTKCWAQEPEDRLAAASVKEAMRKICRKGPAKA</sequence>